<keyword evidence="1" id="KW-0812">Transmembrane</keyword>
<keyword evidence="1" id="KW-0472">Membrane</keyword>
<dbReference type="AlphaFoldDB" id="A0A1G1Z6R9"/>
<gene>
    <name evidence="2" type="ORF">A3F24_00555</name>
</gene>
<accession>A0A1G1Z6R9</accession>
<evidence type="ECO:0000313" key="2">
    <source>
        <dbReference type="EMBL" id="OGY60214.1"/>
    </source>
</evidence>
<protein>
    <recommendedName>
        <fullName evidence="4">DUF916 domain-containing protein</fullName>
    </recommendedName>
</protein>
<evidence type="ECO:0000313" key="3">
    <source>
        <dbReference type="Proteomes" id="UP000178515"/>
    </source>
</evidence>
<dbReference type="EMBL" id="MHIX01000002">
    <property type="protein sequence ID" value="OGY60214.1"/>
    <property type="molecule type" value="Genomic_DNA"/>
</dbReference>
<proteinExistence type="predicted"/>
<evidence type="ECO:0000256" key="1">
    <source>
        <dbReference type="SAM" id="Phobius"/>
    </source>
</evidence>
<dbReference type="Proteomes" id="UP000178515">
    <property type="component" value="Unassembled WGS sequence"/>
</dbReference>
<reference evidence="2 3" key="1">
    <citation type="journal article" date="2016" name="Nat. Commun.">
        <title>Thousands of microbial genomes shed light on interconnected biogeochemical processes in an aquifer system.</title>
        <authorList>
            <person name="Anantharaman K."/>
            <person name="Brown C.T."/>
            <person name="Hug L.A."/>
            <person name="Sharon I."/>
            <person name="Castelle C.J."/>
            <person name="Probst A.J."/>
            <person name="Thomas B.C."/>
            <person name="Singh A."/>
            <person name="Wilkins M.J."/>
            <person name="Karaoz U."/>
            <person name="Brodie E.L."/>
            <person name="Williams K.H."/>
            <person name="Hubbard S.S."/>
            <person name="Banfield J.F."/>
        </authorList>
    </citation>
    <scope>NUCLEOTIDE SEQUENCE [LARGE SCALE GENOMIC DNA]</scope>
</reference>
<name>A0A1G1Z6R9_9BACT</name>
<keyword evidence="1" id="KW-1133">Transmembrane helix</keyword>
<sequence length="309" mass="32841">MKSRFQMLLVGALLGVVAITGVKTAYALSISPLNFEVNGNPGEKISNIVRIYNDTESVMSVEMTVQDFVAAGEKGEVLVKEAGEETGYGLAKWVGLTPASFSLAPRSSQMVEFTIDVPISAEPGGHYASILASTGGTPGEGSSGVGVVQKIGSLLLLNVAGEVREDMSVLEFTVPEFSEYGPETITARFSNEGTVHLKPRGFVLVKNMLGGEIARVDLPQLNVLPNSVRKVDIPLEQGGQFGRYEATLAAIYGATNEPVSAVTVYWVIPWKALAVIGAIILVLLVLIIKARKRLGIAFRIIFKGNSSGS</sequence>
<dbReference type="STRING" id="1797689.A3F24_00555"/>
<evidence type="ECO:0008006" key="4">
    <source>
        <dbReference type="Google" id="ProtNLM"/>
    </source>
</evidence>
<feature type="transmembrane region" description="Helical" evidence="1">
    <location>
        <begin position="264"/>
        <end position="288"/>
    </location>
</feature>
<comment type="caution">
    <text evidence="2">The sequence shown here is derived from an EMBL/GenBank/DDBJ whole genome shotgun (WGS) entry which is preliminary data.</text>
</comment>
<organism evidence="2 3">
    <name type="scientific">Candidatus Colwellbacteria bacterium RIFCSPHIGHO2_12_FULL_44_17</name>
    <dbReference type="NCBI Taxonomy" id="1797689"/>
    <lineage>
        <taxon>Bacteria</taxon>
        <taxon>Candidatus Colwelliibacteriota</taxon>
    </lineage>
</organism>